<feature type="transmembrane region" description="Helical" evidence="6">
    <location>
        <begin position="181"/>
        <end position="197"/>
    </location>
</feature>
<evidence type="ECO:0000313" key="8">
    <source>
        <dbReference type="EMBL" id="GGF93922.1"/>
    </source>
</evidence>
<feature type="transmembrane region" description="Helical" evidence="6">
    <location>
        <begin position="103"/>
        <end position="119"/>
    </location>
</feature>
<dbReference type="InterPro" id="IPR035952">
    <property type="entry name" value="Rhomboid-like_sf"/>
</dbReference>
<dbReference type="Pfam" id="PF01694">
    <property type="entry name" value="Rhomboid"/>
    <property type="match status" value="1"/>
</dbReference>
<gene>
    <name evidence="8" type="ORF">GCM10010960_14630</name>
</gene>
<dbReference type="RefSeq" id="WP_188449455.1">
    <property type="nucleotide sequence ID" value="NZ_BMFO01000003.1"/>
</dbReference>
<dbReference type="Proteomes" id="UP000632858">
    <property type="component" value="Unassembled WGS sequence"/>
</dbReference>
<feature type="transmembrane region" description="Helical" evidence="6">
    <location>
        <begin position="125"/>
        <end position="143"/>
    </location>
</feature>
<dbReference type="AlphaFoldDB" id="A0A917CNW4"/>
<evidence type="ECO:0000256" key="2">
    <source>
        <dbReference type="ARBA" id="ARBA00022692"/>
    </source>
</evidence>
<comment type="caution">
    <text evidence="8">The sequence shown here is derived from an EMBL/GenBank/DDBJ whole genome shotgun (WGS) entry which is preliminary data.</text>
</comment>
<feature type="transmembrane region" description="Helical" evidence="6">
    <location>
        <begin position="150"/>
        <end position="169"/>
    </location>
</feature>
<name>A0A917CNW4_9GAMM</name>
<dbReference type="GO" id="GO:0016020">
    <property type="term" value="C:membrane"/>
    <property type="evidence" value="ECO:0007669"/>
    <property type="project" value="UniProtKB-SubCell"/>
</dbReference>
<dbReference type="GO" id="GO:0004252">
    <property type="term" value="F:serine-type endopeptidase activity"/>
    <property type="evidence" value="ECO:0007669"/>
    <property type="project" value="InterPro"/>
</dbReference>
<feature type="region of interest" description="Disordered" evidence="5">
    <location>
        <begin position="232"/>
        <end position="255"/>
    </location>
</feature>
<dbReference type="SUPFAM" id="SSF144091">
    <property type="entry name" value="Rhomboid-like"/>
    <property type="match status" value="1"/>
</dbReference>
<organism evidence="8 9">
    <name type="scientific">Arenimonas maotaiensis</name>
    <dbReference type="NCBI Taxonomy" id="1446479"/>
    <lineage>
        <taxon>Bacteria</taxon>
        <taxon>Pseudomonadati</taxon>
        <taxon>Pseudomonadota</taxon>
        <taxon>Gammaproteobacteria</taxon>
        <taxon>Lysobacterales</taxon>
        <taxon>Lysobacteraceae</taxon>
        <taxon>Arenimonas</taxon>
    </lineage>
</organism>
<reference evidence="8" key="1">
    <citation type="journal article" date="2014" name="Int. J. Syst. Evol. Microbiol.">
        <title>Complete genome sequence of Corynebacterium casei LMG S-19264T (=DSM 44701T), isolated from a smear-ripened cheese.</title>
        <authorList>
            <consortium name="US DOE Joint Genome Institute (JGI-PGF)"/>
            <person name="Walter F."/>
            <person name="Albersmeier A."/>
            <person name="Kalinowski J."/>
            <person name="Ruckert C."/>
        </authorList>
    </citation>
    <scope>NUCLEOTIDE SEQUENCE</scope>
    <source>
        <strain evidence="8">CGMCC 1.12726</strain>
    </source>
</reference>
<evidence type="ECO:0000313" key="9">
    <source>
        <dbReference type="Proteomes" id="UP000632858"/>
    </source>
</evidence>
<reference evidence="8" key="2">
    <citation type="submission" date="2020-09" db="EMBL/GenBank/DDBJ databases">
        <authorList>
            <person name="Sun Q."/>
            <person name="Zhou Y."/>
        </authorList>
    </citation>
    <scope>NUCLEOTIDE SEQUENCE</scope>
    <source>
        <strain evidence="8">CGMCC 1.12726</strain>
    </source>
</reference>
<dbReference type="InterPro" id="IPR022764">
    <property type="entry name" value="Peptidase_S54_rhomboid_dom"/>
</dbReference>
<protein>
    <recommendedName>
        <fullName evidence="7">Peptidase S54 rhomboid domain-containing protein</fullName>
    </recommendedName>
</protein>
<keyword evidence="4 6" id="KW-0472">Membrane</keyword>
<feature type="transmembrane region" description="Helical" evidence="6">
    <location>
        <begin position="75"/>
        <end position="96"/>
    </location>
</feature>
<evidence type="ECO:0000259" key="7">
    <source>
        <dbReference type="Pfam" id="PF01694"/>
    </source>
</evidence>
<feature type="transmembrane region" description="Helical" evidence="6">
    <location>
        <begin position="21"/>
        <end position="42"/>
    </location>
</feature>
<accession>A0A917CNW4</accession>
<evidence type="ECO:0000256" key="5">
    <source>
        <dbReference type="SAM" id="MobiDB-lite"/>
    </source>
</evidence>
<comment type="subcellular location">
    <subcellularLocation>
        <location evidence="1">Membrane</location>
        <topology evidence="1">Multi-pass membrane protein</topology>
    </subcellularLocation>
</comment>
<keyword evidence="3 6" id="KW-1133">Transmembrane helix</keyword>
<feature type="domain" description="Peptidase S54 rhomboid" evidence="7">
    <location>
        <begin position="63"/>
        <end position="194"/>
    </location>
</feature>
<dbReference type="InterPro" id="IPR050925">
    <property type="entry name" value="Rhomboid_protease_S54"/>
</dbReference>
<keyword evidence="9" id="KW-1185">Reference proteome</keyword>
<evidence type="ECO:0000256" key="1">
    <source>
        <dbReference type="ARBA" id="ARBA00004141"/>
    </source>
</evidence>
<evidence type="ECO:0000256" key="6">
    <source>
        <dbReference type="SAM" id="Phobius"/>
    </source>
</evidence>
<dbReference type="PANTHER" id="PTHR43731">
    <property type="entry name" value="RHOMBOID PROTEASE"/>
    <property type="match status" value="1"/>
</dbReference>
<evidence type="ECO:0000256" key="4">
    <source>
        <dbReference type="ARBA" id="ARBA00023136"/>
    </source>
</evidence>
<dbReference type="PANTHER" id="PTHR43731:SF9">
    <property type="entry name" value="SLR1461 PROTEIN"/>
    <property type="match status" value="1"/>
</dbReference>
<dbReference type="Gene3D" id="1.20.1540.10">
    <property type="entry name" value="Rhomboid-like"/>
    <property type="match status" value="1"/>
</dbReference>
<dbReference type="EMBL" id="BMFO01000003">
    <property type="protein sequence ID" value="GGF93922.1"/>
    <property type="molecule type" value="Genomic_DNA"/>
</dbReference>
<keyword evidence="2 6" id="KW-0812">Transmembrane</keyword>
<evidence type="ECO:0000256" key="3">
    <source>
        <dbReference type="ARBA" id="ARBA00022989"/>
    </source>
</evidence>
<sequence>MDAETLYASQQAAYMGRLRANFSRALTVTLAWVALLGAVFFAQDRLFDTQALAIAPQRADGLLGVLTAPLLHGDFGHLSANAFAILVLGSIAGSLYPRASLRAWPVVWLGSGLGTWFISMGGHHIGASGITVGLMFFLIAQGLRRRDRSALTGLLLAMFFFGGMVFSVLPQQQGVSWEYHLSGAVFGLITGLAFAGLDERAPKRLYSWDLEPEQDTPAMEAELDLPAPRDVPVLWHRPPPPEGGKILPFRRPPPS</sequence>
<proteinExistence type="predicted"/>